<proteinExistence type="predicted"/>
<sequence length="135" mass="14847">NNLIHKISQAEDYHFIFSTQEAIQKMEQVKTLDAKDNHGIEVDTIDNDIVDAVNTIDNDIVDAVNTIDNDIGDVSETRPRQLTLSSGHVAELKTGALNMVNGSEAEITPTNSSRNYHKSIHCGVVEETPCVDELS</sequence>
<feature type="non-terminal residue" evidence="1">
    <location>
        <position position="1"/>
    </location>
</feature>
<dbReference type="EMBL" id="CAXITT010000140">
    <property type="protein sequence ID" value="CAL1533298.1"/>
    <property type="molecule type" value="Genomic_DNA"/>
</dbReference>
<keyword evidence="2" id="KW-1185">Reference proteome</keyword>
<organism evidence="1 2">
    <name type="scientific">Lymnaea stagnalis</name>
    <name type="common">Great pond snail</name>
    <name type="synonym">Helix stagnalis</name>
    <dbReference type="NCBI Taxonomy" id="6523"/>
    <lineage>
        <taxon>Eukaryota</taxon>
        <taxon>Metazoa</taxon>
        <taxon>Spiralia</taxon>
        <taxon>Lophotrochozoa</taxon>
        <taxon>Mollusca</taxon>
        <taxon>Gastropoda</taxon>
        <taxon>Heterobranchia</taxon>
        <taxon>Euthyneura</taxon>
        <taxon>Panpulmonata</taxon>
        <taxon>Hygrophila</taxon>
        <taxon>Lymnaeoidea</taxon>
        <taxon>Lymnaeidae</taxon>
        <taxon>Lymnaea</taxon>
    </lineage>
</organism>
<evidence type="ECO:0000313" key="2">
    <source>
        <dbReference type="Proteomes" id="UP001497497"/>
    </source>
</evidence>
<reference evidence="1 2" key="1">
    <citation type="submission" date="2024-04" db="EMBL/GenBank/DDBJ databases">
        <authorList>
            <consortium name="Genoscope - CEA"/>
            <person name="William W."/>
        </authorList>
    </citation>
    <scope>NUCLEOTIDE SEQUENCE [LARGE SCALE GENOMIC DNA]</scope>
</reference>
<comment type="caution">
    <text evidence="1">The sequence shown here is derived from an EMBL/GenBank/DDBJ whole genome shotgun (WGS) entry which is preliminary data.</text>
</comment>
<protein>
    <submittedName>
        <fullName evidence="1">Uncharacterized protein</fullName>
    </submittedName>
</protein>
<dbReference type="AlphaFoldDB" id="A0AAV2HH42"/>
<evidence type="ECO:0000313" key="1">
    <source>
        <dbReference type="EMBL" id="CAL1533298.1"/>
    </source>
</evidence>
<feature type="non-terminal residue" evidence="1">
    <location>
        <position position="135"/>
    </location>
</feature>
<name>A0AAV2HH42_LYMST</name>
<accession>A0AAV2HH42</accession>
<gene>
    <name evidence="1" type="ORF">GSLYS_00007316001</name>
</gene>
<dbReference type="Proteomes" id="UP001497497">
    <property type="component" value="Unassembled WGS sequence"/>
</dbReference>